<dbReference type="EMBL" id="NEGB01000015">
    <property type="protein sequence ID" value="OTG62220.1"/>
    <property type="molecule type" value="Genomic_DNA"/>
</dbReference>
<organism evidence="1 2">
    <name type="scientific">Acinetobacter silvestris</name>
    <dbReference type="NCBI Taxonomy" id="1977882"/>
    <lineage>
        <taxon>Bacteria</taxon>
        <taxon>Pseudomonadati</taxon>
        <taxon>Pseudomonadota</taxon>
        <taxon>Gammaproteobacteria</taxon>
        <taxon>Moraxellales</taxon>
        <taxon>Moraxellaceae</taxon>
        <taxon>Acinetobacter</taxon>
    </lineage>
</organism>
<name>A0A1Y3C671_9GAMM</name>
<sequence>MTLISISLDEFKKLSLATQAEILSIFQPQISCENSEDLDGELTRRQVSNLINGLSDKSKNILRTIVRNFSHDDINYKDLLKNLGMTEDDNLTGVWSGITKRSRNAAVANDPSFDLIAWNTNEDNIYVGCMHPTTFKYMSEYFK</sequence>
<reference evidence="1 2" key="1">
    <citation type="submission" date="2017-04" db="EMBL/GenBank/DDBJ databases">
        <title>High diversity of culturable Acinetobacter species in natural soil and water ecosystems.</title>
        <authorList>
            <person name="Nemec A."/>
            <person name="Radolfova-Krizova L."/>
        </authorList>
    </citation>
    <scope>NUCLEOTIDE SEQUENCE [LARGE SCALE GENOMIC DNA]</scope>
    <source>
        <strain evidence="1 2">ANC 4999</strain>
    </source>
</reference>
<evidence type="ECO:0000313" key="1">
    <source>
        <dbReference type="EMBL" id="OTG62220.1"/>
    </source>
</evidence>
<gene>
    <name evidence="1" type="ORF">B9T28_14630</name>
</gene>
<dbReference type="RefSeq" id="WP_086204714.1">
    <property type="nucleotide sequence ID" value="NZ_NEGB01000015.1"/>
</dbReference>
<dbReference type="Proteomes" id="UP000242765">
    <property type="component" value="Unassembled WGS sequence"/>
</dbReference>
<evidence type="ECO:0000313" key="2">
    <source>
        <dbReference type="Proteomes" id="UP000242765"/>
    </source>
</evidence>
<comment type="caution">
    <text evidence="1">The sequence shown here is derived from an EMBL/GenBank/DDBJ whole genome shotgun (WGS) entry which is preliminary data.</text>
</comment>
<proteinExistence type="predicted"/>
<dbReference type="STRING" id="1977882.B9T28_14630"/>
<protein>
    <submittedName>
        <fullName evidence="1">Uncharacterized protein</fullName>
    </submittedName>
</protein>
<dbReference type="AlphaFoldDB" id="A0A1Y3C671"/>
<dbReference type="OrthoDB" id="6636761at2"/>
<accession>A0A1Y3C671</accession>
<keyword evidence="2" id="KW-1185">Reference proteome</keyword>